<gene>
    <name evidence="8" type="primary">PmlGA01_110011500</name>
    <name evidence="8" type="ORF">PMLGA01_110011500</name>
</gene>
<dbReference type="PANTHER" id="PTHR19849">
    <property type="entry name" value="PHOSPHOLIPASE A-2-ACTIVATING PROTEIN"/>
    <property type="match status" value="1"/>
</dbReference>
<dbReference type="InterPro" id="IPR015943">
    <property type="entry name" value="WD40/YVTN_repeat-like_dom_sf"/>
</dbReference>
<evidence type="ECO:0000256" key="4">
    <source>
        <dbReference type="ARBA" id="ARBA00022737"/>
    </source>
</evidence>
<evidence type="ECO:0000256" key="3">
    <source>
        <dbReference type="ARBA" id="ARBA00022574"/>
    </source>
</evidence>
<dbReference type="PROSITE" id="PS51394">
    <property type="entry name" value="PFU"/>
    <property type="match status" value="1"/>
</dbReference>
<keyword evidence="2" id="KW-0963">Cytoplasm</keyword>
<dbReference type="PROSITE" id="PS50082">
    <property type="entry name" value="WD_REPEATS_2"/>
    <property type="match status" value="1"/>
</dbReference>
<evidence type="ECO:0000256" key="5">
    <source>
        <dbReference type="PROSITE-ProRule" id="PRU00221"/>
    </source>
</evidence>
<dbReference type="GO" id="GO:0005634">
    <property type="term" value="C:nucleus"/>
    <property type="evidence" value="ECO:0007669"/>
    <property type="project" value="TreeGrafter"/>
</dbReference>
<evidence type="ECO:0000313" key="8">
    <source>
        <dbReference type="EMBL" id="SBT79521.1"/>
    </source>
</evidence>
<dbReference type="GO" id="GO:0043130">
    <property type="term" value="F:ubiquitin binding"/>
    <property type="evidence" value="ECO:0007669"/>
    <property type="project" value="TreeGrafter"/>
</dbReference>
<dbReference type="Pfam" id="PF09070">
    <property type="entry name" value="PFU"/>
    <property type="match status" value="1"/>
</dbReference>
<proteinExistence type="predicted"/>
<dbReference type="InterPro" id="IPR013535">
    <property type="entry name" value="PUL_dom"/>
</dbReference>
<dbReference type="EMBL" id="LT594499">
    <property type="protein sequence ID" value="SBT79521.1"/>
    <property type="molecule type" value="Genomic_DNA"/>
</dbReference>
<dbReference type="Pfam" id="PF00400">
    <property type="entry name" value="WD40"/>
    <property type="match status" value="3"/>
</dbReference>
<feature type="repeat" description="WD" evidence="5">
    <location>
        <begin position="304"/>
        <end position="335"/>
    </location>
</feature>
<evidence type="ECO:0000259" key="7">
    <source>
        <dbReference type="PROSITE" id="PS51396"/>
    </source>
</evidence>
<dbReference type="AlphaFoldDB" id="A0A1C3KZ33"/>
<dbReference type="Gene3D" id="2.130.10.10">
    <property type="entry name" value="YVTN repeat-like/Quinoprotein amine dehydrogenase"/>
    <property type="match status" value="2"/>
</dbReference>
<dbReference type="InterPro" id="IPR036322">
    <property type="entry name" value="WD40_repeat_dom_sf"/>
</dbReference>
<reference evidence="8 9" key="1">
    <citation type="submission" date="2016-06" db="EMBL/GenBank/DDBJ databases">
        <authorList>
            <consortium name="Pathogen Informatics"/>
        </authorList>
    </citation>
    <scope>NUCLEOTIDE SEQUENCE [LARGE SCALE GENOMIC DNA]</scope>
    <source>
        <strain evidence="8">PmlGA01</strain>
    </source>
</reference>
<comment type="subcellular location">
    <subcellularLocation>
        <location evidence="1">Cytoplasm</location>
    </subcellularLocation>
</comment>
<keyword evidence="4" id="KW-0677">Repeat</keyword>
<dbReference type="PROSITE" id="PS51396">
    <property type="entry name" value="PUL"/>
    <property type="match status" value="1"/>
</dbReference>
<dbReference type="GO" id="GO:0005737">
    <property type="term" value="C:cytoplasm"/>
    <property type="evidence" value="ECO:0007669"/>
    <property type="project" value="UniProtKB-SubCell"/>
</dbReference>
<accession>A0A1C3KZ33</accession>
<dbReference type="Proteomes" id="UP000219799">
    <property type="component" value="Chromosome 11"/>
</dbReference>
<dbReference type="VEuPathDB" id="PlasmoDB:PmUG01_11022700"/>
<evidence type="ECO:0000256" key="1">
    <source>
        <dbReference type="ARBA" id="ARBA00004496"/>
    </source>
</evidence>
<dbReference type="InterPro" id="IPR011989">
    <property type="entry name" value="ARM-like"/>
</dbReference>
<keyword evidence="3 5" id="KW-0853">WD repeat</keyword>
<dbReference type="GO" id="GO:0010992">
    <property type="term" value="P:ubiquitin recycling"/>
    <property type="evidence" value="ECO:0007669"/>
    <property type="project" value="TreeGrafter"/>
</dbReference>
<dbReference type="InterPro" id="IPR001680">
    <property type="entry name" value="WD40_rpt"/>
</dbReference>
<dbReference type="GO" id="GO:0043161">
    <property type="term" value="P:proteasome-mediated ubiquitin-dependent protein catabolic process"/>
    <property type="evidence" value="ECO:0007669"/>
    <property type="project" value="TreeGrafter"/>
</dbReference>
<dbReference type="SUPFAM" id="SSF50978">
    <property type="entry name" value="WD40 repeat-like"/>
    <property type="match status" value="1"/>
</dbReference>
<name>A0A1C3KZ33_PLAMA</name>
<evidence type="ECO:0000259" key="6">
    <source>
        <dbReference type="PROSITE" id="PS51394"/>
    </source>
</evidence>
<protein>
    <submittedName>
        <fullName evidence="8">Polyubiquitin binding protein, putative</fullName>
    </submittedName>
</protein>
<dbReference type="Pfam" id="PF08324">
    <property type="entry name" value="PUL"/>
    <property type="match status" value="1"/>
</dbReference>
<dbReference type="Gene3D" id="1.25.10.10">
    <property type="entry name" value="Leucine-rich Repeat Variant"/>
    <property type="match status" value="1"/>
</dbReference>
<evidence type="ECO:0000313" key="9">
    <source>
        <dbReference type="Proteomes" id="UP000219799"/>
    </source>
</evidence>
<organism evidence="8 9">
    <name type="scientific">Plasmodium malariae</name>
    <dbReference type="NCBI Taxonomy" id="5858"/>
    <lineage>
        <taxon>Eukaryota</taxon>
        <taxon>Sar</taxon>
        <taxon>Alveolata</taxon>
        <taxon>Apicomplexa</taxon>
        <taxon>Aconoidasida</taxon>
        <taxon>Haemosporida</taxon>
        <taxon>Plasmodiidae</taxon>
        <taxon>Plasmodium</taxon>
        <taxon>Plasmodium (Plasmodium)</taxon>
    </lineage>
</organism>
<sequence>MEDSEYELRGILSGHKKGVRCLCVIHKNLFDELKGCELKFDYIVSADCNGTILVWKRGERKLLKDEEKCSKEGNSVSLLYNDDYELYKKIEIHEKFVYALCNSKYVGINELKNCKEKVEEHLYVYSGGNDRNIYLFNLNGFIELVLQGHKNSICSIIEQSEHILLSGDWNGEVFIWRIQKNENEKGTENSANNSTIISNSIDNIGNAKNTFSGNKYTYSILKILKNHKHAAYVNCFNDLILTISQNNILQIWNTEGEKADEIKNVHNDSVRDIILFNENKNAITFSNDENIHIYDSNFNLLKIYKGHQGFIFYVCVNEKEKIMYSCSDDKTVKIWCIKDIFELMEKYDIRNLKNQHLMNNENFSCLQTINLTDTMWSVKMLGNNDIVCACNDSYIRIYTNKKEHKLRKQIIDEIEKSISSENNNKNSLNDENVNSIENMGNVIGKEGEIKIFKNKDKYEAYKYEKNAWMLIGDVVDDAKSDKKFYIGDHLFKQGYYDELFSIDTGYGTIKQLPYNRNDNIHVIAEKFCKREGISISHIKSIVDFINQNCLVNDFINQNCLVKSDKDHTAMENGNYNNNSNNNNINNKKKKFNTILNVFTVQKASLDKIFEKIKEFNLFLKSEEEEKYKLTDEEINSLSNIINTYKTNLKNSYKFNTADINLIIKLFNWSPFHIFPVIDLLRVLVLNKNSDFLYNNKYTINAFKLVYDCISYYMNNSASLKENEENKLNSMLLCCLRFYLNMFSLSTPRYYMFKKCNFIVKQFSEMKSNNLNINILYIKVFFNYVITLNENNDNELRKTLFEVIHSIGNKIHDIEFLYTYSLCFHTSFDTYTKQTQEIIKKYDTANFIKNKLNSLLSQKNEQNEKLFKNTGLILEDISH</sequence>
<dbReference type="SMART" id="SM00320">
    <property type="entry name" value="WD40"/>
    <property type="match status" value="7"/>
</dbReference>
<dbReference type="PANTHER" id="PTHR19849:SF0">
    <property type="entry name" value="PHOSPHOLIPASE A-2-ACTIVATING PROTEIN"/>
    <property type="match status" value="1"/>
</dbReference>
<dbReference type="InterPro" id="IPR038122">
    <property type="entry name" value="PFU_sf"/>
</dbReference>
<dbReference type="Gene3D" id="3.10.20.870">
    <property type="entry name" value="PFU (PLAA family ubiquitin binding), C-terminal domain"/>
    <property type="match status" value="1"/>
</dbReference>
<feature type="domain" description="PUL" evidence="7">
    <location>
        <begin position="590"/>
        <end position="876"/>
    </location>
</feature>
<evidence type="ECO:0000256" key="2">
    <source>
        <dbReference type="ARBA" id="ARBA00022490"/>
    </source>
</evidence>
<dbReference type="PROSITE" id="PS50294">
    <property type="entry name" value="WD_REPEATS_REGION"/>
    <property type="match status" value="1"/>
</dbReference>
<feature type="domain" description="PFU" evidence="6">
    <location>
        <begin position="460"/>
        <end position="559"/>
    </location>
</feature>
<dbReference type="InterPro" id="IPR015155">
    <property type="entry name" value="PFU"/>
</dbReference>